<evidence type="ECO:0000256" key="2">
    <source>
        <dbReference type="ARBA" id="ARBA00022692"/>
    </source>
</evidence>
<dbReference type="OrthoDB" id="1865977at2759"/>
<reference evidence="5 6" key="1">
    <citation type="journal article" date="2019" name="Genome Biol. Evol.">
        <title>The Rhododendron genome and chromosomal organization provide insight into shared whole-genome duplications across the heath family (Ericaceae).</title>
        <authorList>
            <person name="Soza V.L."/>
            <person name="Lindsley D."/>
            <person name="Waalkes A."/>
            <person name="Ramage E."/>
            <person name="Patwardhan R.P."/>
            <person name="Burton J.N."/>
            <person name="Adey A."/>
            <person name="Kumar A."/>
            <person name="Qiu R."/>
            <person name="Shendure J."/>
            <person name="Hall B."/>
        </authorList>
    </citation>
    <scope>NUCLEOTIDE SEQUENCE [LARGE SCALE GENOMIC DNA]</scope>
    <source>
        <strain evidence="5">RSF 1966-606</strain>
    </source>
</reference>
<dbReference type="GO" id="GO:0045039">
    <property type="term" value="P:protein insertion into mitochondrial inner membrane"/>
    <property type="evidence" value="ECO:0007669"/>
    <property type="project" value="InterPro"/>
</dbReference>
<dbReference type="Proteomes" id="UP000428333">
    <property type="component" value="Linkage Group LG03"/>
</dbReference>
<dbReference type="GO" id="GO:0008320">
    <property type="term" value="F:protein transmembrane transporter activity"/>
    <property type="evidence" value="ECO:0007669"/>
    <property type="project" value="TreeGrafter"/>
</dbReference>
<comment type="caution">
    <text evidence="5">The sequence shown here is derived from an EMBL/GenBank/DDBJ whole genome shotgun (WGS) entry which is preliminary data.</text>
</comment>
<dbReference type="InterPro" id="IPR039175">
    <property type="entry name" value="TIM22"/>
</dbReference>
<evidence type="ECO:0000313" key="5">
    <source>
        <dbReference type="EMBL" id="KAE9464108.1"/>
    </source>
</evidence>
<evidence type="ECO:0000256" key="3">
    <source>
        <dbReference type="ARBA" id="ARBA00022989"/>
    </source>
</evidence>
<dbReference type="GO" id="GO:0030943">
    <property type="term" value="F:mitochondrion targeting sequence binding"/>
    <property type="evidence" value="ECO:0007669"/>
    <property type="project" value="TreeGrafter"/>
</dbReference>
<accession>A0A6A4MCK7</accession>
<evidence type="ECO:0000256" key="4">
    <source>
        <dbReference type="ARBA" id="ARBA00023136"/>
    </source>
</evidence>
<dbReference type="AlphaFoldDB" id="A0A6A4MCK7"/>
<dbReference type="PANTHER" id="PTHR14110:SF5">
    <property type="entry name" value="OUTER ENVELOPE PORE PROTEIN 16-4, CHLOROPLASTIC"/>
    <property type="match status" value="1"/>
</dbReference>
<dbReference type="EMBL" id="QEFC01000545">
    <property type="protein sequence ID" value="KAE9464108.1"/>
    <property type="molecule type" value="Genomic_DNA"/>
</dbReference>
<keyword evidence="3" id="KW-1133">Transmembrane helix</keyword>
<evidence type="ECO:0000256" key="1">
    <source>
        <dbReference type="ARBA" id="ARBA00004141"/>
    </source>
</evidence>
<keyword evidence="6" id="KW-1185">Reference proteome</keyword>
<keyword evidence="2" id="KW-0812">Transmembrane</keyword>
<dbReference type="GO" id="GO:0042721">
    <property type="term" value="C:TIM22 mitochondrial import inner membrane insertion complex"/>
    <property type="evidence" value="ECO:0007669"/>
    <property type="project" value="InterPro"/>
</dbReference>
<gene>
    <name evidence="5" type="ORF">C3L33_04026</name>
</gene>
<evidence type="ECO:0000313" key="6">
    <source>
        <dbReference type="Proteomes" id="UP000428333"/>
    </source>
</evidence>
<keyword evidence="4" id="KW-0472">Membrane</keyword>
<organism evidence="5 6">
    <name type="scientific">Rhododendron williamsianum</name>
    <dbReference type="NCBI Taxonomy" id="262921"/>
    <lineage>
        <taxon>Eukaryota</taxon>
        <taxon>Viridiplantae</taxon>
        <taxon>Streptophyta</taxon>
        <taxon>Embryophyta</taxon>
        <taxon>Tracheophyta</taxon>
        <taxon>Spermatophyta</taxon>
        <taxon>Magnoliopsida</taxon>
        <taxon>eudicotyledons</taxon>
        <taxon>Gunneridae</taxon>
        <taxon>Pentapetalae</taxon>
        <taxon>asterids</taxon>
        <taxon>Ericales</taxon>
        <taxon>Ericaceae</taxon>
        <taxon>Ericoideae</taxon>
        <taxon>Rhodoreae</taxon>
        <taxon>Rhododendron</taxon>
    </lineage>
</organism>
<dbReference type="Pfam" id="PF02466">
    <property type="entry name" value="Tim17"/>
    <property type="match status" value="1"/>
</dbReference>
<sequence length="145" mass="14895">MDGEVPCSSLAVDSVLRVGTAGVIWGLCVGPYDANKRGLTGIARASYVANSAGRFGSMCGQEFVAMEVALTSELFPNTGVFAGVFSFTSCGIQRYRNKNDWVNALVAGAVAGAAVGAGTRNWKQVAGMAGVISAFCAIADSSRTN</sequence>
<evidence type="ECO:0008006" key="7">
    <source>
        <dbReference type="Google" id="ProtNLM"/>
    </source>
</evidence>
<dbReference type="PANTHER" id="PTHR14110">
    <property type="entry name" value="MITOCHONDRIAL IMPORT INNER MEMBRANE TRANSLOCASE SUBUNIT TIM22"/>
    <property type="match status" value="1"/>
</dbReference>
<proteinExistence type="predicted"/>
<protein>
    <recommendedName>
        <fullName evidence="7">Mitochondrial import inner membrane translocase subunit TIM22</fullName>
    </recommendedName>
</protein>
<comment type="subcellular location">
    <subcellularLocation>
        <location evidence="1">Membrane</location>
        <topology evidence="1">Multi-pass membrane protein</topology>
    </subcellularLocation>
</comment>
<name>A0A6A4MCK7_9ERIC</name>
<feature type="non-terminal residue" evidence="5">
    <location>
        <position position="1"/>
    </location>
</feature>